<organism evidence="5 6">
    <name type="scientific">Methyloligella halotolerans</name>
    <dbReference type="NCBI Taxonomy" id="1177755"/>
    <lineage>
        <taxon>Bacteria</taxon>
        <taxon>Pseudomonadati</taxon>
        <taxon>Pseudomonadota</taxon>
        <taxon>Alphaproteobacteria</taxon>
        <taxon>Hyphomicrobiales</taxon>
        <taxon>Hyphomicrobiaceae</taxon>
        <taxon>Methyloligella</taxon>
    </lineage>
</organism>
<dbReference type="GO" id="GO:0009253">
    <property type="term" value="P:peptidoglycan catabolic process"/>
    <property type="evidence" value="ECO:0007669"/>
    <property type="project" value="InterPro"/>
</dbReference>
<feature type="signal peptide" evidence="4">
    <location>
        <begin position="1"/>
        <end position="25"/>
    </location>
</feature>
<keyword evidence="6" id="KW-1185">Reference proteome</keyword>
<proteinExistence type="inferred from homology"/>
<accession>A0A1E2S3X8</accession>
<dbReference type="Proteomes" id="UP000095087">
    <property type="component" value="Unassembled WGS sequence"/>
</dbReference>
<dbReference type="InterPro" id="IPR017853">
    <property type="entry name" value="GH"/>
</dbReference>
<evidence type="ECO:0000256" key="3">
    <source>
        <dbReference type="ARBA" id="ARBA00023295"/>
    </source>
</evidence>
<dbReference type="RefSeq" id="WP_069094209.1">
    <property type="nucleotide sequence ID" value="NZ_MASI01000001.1"/>
</dbReference>
<evidence type="ECO:0000313" key="5">
    <source>
        <dbReference type="EMBL" id="ODA69039.1"/>
    </source>
</evidence>
<dbReference type="EMBL" id="MASI01000001">
    <property type="protein sequence ID" value="ODA69039.1"/>
    <property type="molecule type" value="Genomic_DNA"/>
</dbReference>
<evidence type="ECO:0000256" key="1">
    <source>
        <dbReference type="ARBA" id="ARBA00010646"/>
    </source>
</evidence>
<name>A0A1E2S3X8_9HYPH</name>
<dbReference type="PANTHER" id="PTHR34135:SF2">
    <property type="entry name" value="LYSOZYME"/>
    <property type="match status" value="1"/>
</dbReference>
<dbReference type="GO" id="GO:0003796">
    <property type="term" value="F:lysozyme activity"/>
    <property type="evidence" value="ECO:0007669"/>
    <property type="project" value="UniProtKB-EC"/>
</dbReference>
<reference evidence="5 6" key="1">
    <citation type="submission" date="2016-07" db="EMBL/GenBank/DDBJ databases">
        <title>Draft genome sequence of Methyloligella halotolerans C2T (VKM B-2706T=CCUG 61687T=DSM 25045T), a halotolerant polyhydroxybutyrate accumulating methylotroph.</title>
        <authorList>
            <person name="Vasilenko O.V."/>
            <person name="Doronina N.V."/>
            <person name="Poroshina M.N."/>
            <person name="Tarlachkov S.V."/>
            <person name="Trotsenko Y.A."/>
        </authorList>
    </citation>
    <scope>NUCLEOTIDE SEQUENCE [LARGE SCALE GENOMIC DNA]</scope>
    <source>
        <strain evidence="5 6">VKM B-2706</strain>
    </source>
</reference>
<dbReference type="GO" id="GO:0016998">
    <property type="term" value="P:cell wall macromolecule catabolic process"/>
    <property type="evidence" value="ECO:0007669"/>
    <property type="project" value="InterPro"/>
</dbReference>
<evidence type="ECO:0000256" key="2">
    <source>
        <dbReference type="ARBA" id="ARBA00022801"/>
    </source>
</evidence>
<gene>
    <name evidence="5" type="ORF">A7A08_00875</name>
</gene>
<dbReference type="STRING" id="1177755.A7A08_00875"/>
<keyword evidence="2 5" id="KW-0378">Hydrolase</keyword>
<evidence type="ECO:0000256" key="4">
    <source>
        <dbReference type="SAM" id="SignalP"/>
    </source>
</evidence>
<evidence type="ECO:0000313" key="6">
    <source>
        <dbReference type="Proteomes" id="UP000095087"/>
    </source>
</evidence>
<dbReference type="InterPro" id="IPR018077">
    <property type="entry name" value="Glyco_hydro_fam25_subgr"/>
</dbReference>
<dbReference type="PROSITE" id="PS51904">
    <property type="entry name" value="GLYCOSYL_HYDROL_F25_2"/>
    <property type="match status" value="1"/>
</dbReference>
<feature type="chain" id="PRO_5009116684" evidence="4">
    <location>
        <begin position="26"/>
        <end position="257"/>
    </location>
</feature>
<comment type="caution">
    <text evidence="5">The sequence shown here is derived from an EMBL/GenBank/DDBJ whole genome shotgun (WGS) entry which is preliminary data.</text>
</comment>
<protein>
    <submittedName>
        <fullName evidence="5">Lysozyme M1</fullName>
        <ecNumber evidence="5">3.2.1.17</ecNumber>
    </submittedName>
</protein>
<dbReference type="SUPFAM" id="SSF51445">
    <property type="entry name" value="(Trans)glycosidases"/>
    <property type="match status" value="1"/>
</dbReference>
<dbReference type="EC" id="3.2.1.17" evidence="5"/>
<dbReference type="AlphaFoldDB" id="A0A1E2S3X8"/>
<keyword evidence="4" id="KW-0732">Signal</keyword>
<dbReference type="SMART" id="SM00641">
    <property type="entry name" value="Glyco_25"/>
    <property type="match status" value="1"/>
</dbReference>
<dbReference type="GO" id="GO:0016052">
    <property type="term" value="P:carbohydrate catabolic process"/>
    <property type="evidence" value="ECO:0007669"/>
    <property type="project" value="TreeGrafter"/>
</dbReference>
<dbReference type="PANTHER" id="PTHR34135">
    <property type="entry name" value="LYSOZYME"/>
    <property type="match status" value="1"/>
</dbReference>
<comment type="similarity">
    <text evidence="1">Belongs to the glycosyl hydrolase 25 family.</text>
</comment>
<dbReference type="PATRIC" id="fig|1177755.3.peg.876"/>
<dbReference type="Gene3D" id="3.20.20.80">
    <property type="entry name" value="Glycosidases"/>
    <property type="match status" value="1"/>
</dbReference>
<keyword evidence="3 5" id="KW-0326">Glycosidase</keyword>
<dbReference type="CDD" id="cd06413">
    <property type="entry name" value="GH25_muramidase_1"/>
    <property type="match status" value="1"/>
</dbReference>
<dbReference type="Pfam" id="PF01183">
    <property type="entry name" value="Glyco_hydro_25"/>
    <property type="match status" value="1"/>
</dbReference>
<dbReference type="InterPro" id="IPR002053">
    <property type="entry name" value="Glyco_hydro_25"/>
</dbReference>
<sequence length="257" mass="28760">MTIFASKARAAAILGTVLLLSAALAAPAIARLGDNDPHRAVSRAHQMPVQGIDVSQWQGDIDWNQVRQAGIDFAYIKATEGGDHLDPKFLQNWYAAKRAGIPRGAYHFVYWCRPAHEQALWFMLNVPNDPDALPPVLDVEWNGHSKSCPHKISKQKALEKIRIILRAMEIHTGMRPVIYTDPGFYPDVLHGELDIYPFWVRSTAAEPHTIYPGRKWSFWQFTTTGSVPGIRGNVDRNAFNGNKAAWGRVLQSIQAAK</sequence>